<proteinExistence type="predicted"/>
<feature type="compositionally biased region" description="Basic and acidic residues" evidence="1">
    <location>
        <begin position="1"/>
        <end position="21"/>
    </location>
</feature>
<protein>
    <submittedName>
        <fullName evidence="2">Uncharacterized protein</fullName>
    </submittedName>
</protein>
<dbReference type="Proteomes" id="UP000057737">
    <property type="component" value="Unassembled WGS sequence"/>
</dbReference>
<comment type="caution">
    <text evidence="2">The sequence shown here is derived from an EMBL/GenBank/DDBJ whole genome shotgun (WGS) entry which is preliminary data.</text>
</comment>
<gene>
    <name evidence="2" type="ORF">AS156_20630</name>
</gene>
<reference evidence="2 3" key="1">
    <citation type="submission" date="2015-11" db="EMBL/GenBank/DDBJ databases">
        <title>Draft Genome Sequence of the Strain BR 10303 (Bradyrhizobium sp.) isolated from nodules of Centrolobium paraense.</title>
        <authorList>
            <person name="Zelli J.E."/>
            <person name="Simoes-Araujo J.L."/>
            <person name="Barauna A.C."/>
            <person name="Silva K."/>
        </authorList>
    </citation>
    <scope>NUCLEOTIDE SEQUENCE [LARGE SCALE GENOMIC DNA]</scope>
    <source>
        <strain evidence="2 3">BR 10303</strain>
    </source>
</reference>
<keyword evidence="3" id="KW-1185">Reference proteome</keyword>
<organism evidence="2 3">
    <name type="scientific">Bradyrhizobium macuxiense</name>
    <dbReference type="NCBI Taxonomy" id="1755647"/>
    <lineage>
        <taxon>Bacteria</taxon>
        <taxon>Pseudomonadati</taxon>
        <taxon>Pseudomonadota</taxon>
        <taxon>Alphaproteobacteria</taxon>
        <taxon>Hyphomicrobiales</taxon>
        <taxon>Nitrobacteraceae</taxon>
        <taxon>Bradyrhizobium</taxon>
    </lineage>
</organism>
<dbReference type="AlphaFoldDB" id="A0A109JDD8"/>
<evidence type="ECO:0000256" key="1">
    <source>
        <dbReference type="SAM" id="MobiDB-lite"/>
    </source>
</evidence>
<sequence>MKQLFEQDTRQPETEGGRSADDGTGGEDSPDDALVLIGAAATEFAKLAQRHKFEVLERLLAMTRLEADEQLRARSRRKPS</sequence>
<feature type="region of interest" description="Disordered" evidence="1">
    <location>
        <begin position="1"/>
        <end position="32"/>
    </location>
</feature>
<name>A0A109JDD8_9BRAD</name>
<evidence type="ECO:0000313" key="3">
    <source>
        <dbReference type="Proteomes" id="UP000057737"/>
    </source>
</evidence>
<dbReference type="EMBL" id="LNCU01000115">
    <property type="protein sequence ID" value="KWV46842.1"/>
    <property type="molecule type" value="Genomic_DNA"/>
</dbReference>
<evidence type="ECO:0000313" key="2">
    <source>
        <dbReference type="EMBL" id="KWV46842.1"/>
    </source>
</evidence>
<accession>A0A109JDD8</accession>